<evidence type="ECO:0000313" key="2">
    <source>
        <dbReference type="Proteomes" id="UP000035170"/>
    </source>
</evidence>
<dbReference type="SUPFAM" id="SSF160191">
    <property type="entry name" value="YcgL-like"/>
    <property type="match status" value="1"/>
</dbReference>
<name>A0A0H2MCK2_VARPD</name>
<reference evidence="1 2" key="1">
    <citation type="submission" date="2015-03" db="EMBL/GenBank/DDBJ databases">
        <title>Genome sequence of Variovorax paradoxus TBEA6.</title>
        <authorList>
            <person name="Poehlein A."/>
            <person name="Schuldes J."/>
            <person name="Wuebbeler J.H."/>
            <person name="Hiessl S."/>
            <person name="Steinbuechel A."/>
            <person name="Daniel R."/>
        </authorList>
    </citation>
    <scope>NUCLEOTIDE SEQUENCE [LARGE SCALE GENOMIC DNA]</scope>
    <source>
        <strain evidence="1 2">TBEA6</strain>
    </source>
</reference>
<keyword evidence="2" id="KW-1185">Reference proteome</keyword>
<evidence type="ECO:0000313" key="1">
    <source>
        <dbReference type="EMBL" id="KLN54695.1"/>
    </source>
</evidence>
<organism evidence="1 2">
    <name type="scientific">Variovorax paradoxus</name>
    <dbReference type="NCBI Taxonomy" id="34073"/>
    <lineage>
        <taxon>Bacteria</taxon>
        <taxon>Pseudomonadati</taxon>
        <taxon>Pseudomonadota</taxon>
        <taxon>Betaproteobacteria</taxon>
        <taxon>Burkholderiales</taxon>
        <taxon>Comamonadaceae</taxon>
        <taxon>Variovorax</taxon>
    </lineage>
</organism>
<sequence length="95" mass="10307">MKVDSYQSKAKSAGADHVSVLVKSGEPVDTLPPEVKDAVGTLELWKTLDLDVKEPRVGLDVTAAIADIEKQGYHVSRVQVTTTVKDVPRPPEKRA</sequence>
<dbReference type="AlphaFoldDB" id="A0A0H2MCK2"/>
<dbReference type="EMBL" id="JZWI01000021">
    <property type="protein sequence ID" value="KLN54695.1"/>
    <property type="molecule type" value="Genomic_DNA"/>
</dbReference>
<dbReference type="PATRIC" id="fig|34073.19.peg.4094"/>
<dbReference type="Proteomes" id="UP000035170">
    <property type="component" value="Unassembled WGS sequence"/>
</dbReference>
<proteinExistence type="predicted"/>
<comment type="caution">
    <text evidence="1">The sequence shown here is derived from an EMBL/GenBank/DDBJ whole genome shotgun (WGS) entry which is preliminary data.</text>
</comment>
<dbReference type="Gene3D" id="3.10.510.20">
    <property type="entry name" value="YcgL domain"/>
    <property type="match status" value="1"/>
</dbReference>
<dbReference type="RefSeq" id="WP_047785747.1">
    <property type="nucleotide sequence ID" value="NZ_JZWI01000021.1"/>
</dbReference>
<dbReference type="InterPro" id="IPR038068">
    <property type="entry name" value="YcgL-like_sf"/>
</dbReference>
<protein>
    <submittedName>
        <fullName evidence="1">Uncharacterized protein</fullName>
    </submittedName>
</protein>
<accession>A0A0H2MCK2</accession>
<gene>
    <name evidence="1" type="ORF">VPARA_39990</name>
</gene>